<dbReference type="STRING" id="999630.TUZN_1724"/>
<keyword evidence="3" id="KW-1133">Transmembrane helix</keyword>
<dbReference type="HOGENOM" id="CLU_321236_0_0_2"/>
<reference key="2">
    <citation type="submission" date="2011-03" db="EMBL/GenBank/DDBJ databases">
        <title>Complete genome sequence of the thermoacidophilic crenarchaeon Thermoproteus uzoniensis 768-20.</title>
        <authorList>
            <person name="Mardanov A.V."/>
            <person name="Gumerov V.M."/>
            <person name="Beletsky A.V."/>
            <person name="Prokofeva M.I."/>
            <person name="Bonch-Osmolovskaya E.A."/>
            <person name="Ravin N.V."/>
            <person name="Skryabin K.G."/>
        </authorList>
    </citation>
    <scope>NUCLEOTIDE SEQUENCE</scope>
    <source>
        <strain>768-20</strain>
    </source>
</reference>
<feature type="transmembrane region" description="Helical" evidence="3">
    <location>
        <begin position="864"/>
        <end position="885"/>
    </location>
</feature>
<dbReference type="PANTHER" id="PTHR36306">
    <property type="entry name" value="ALPHA-AMYLASE-RELATED-RELATED"/>
    <property type="match status" value="1"/>
</dbReference>
<dbReference type="InterPro" id="IPR052046">
    <property type="entry name" value="GH57_Enzymes"/>
</dbReference>
<evidence type="ECO:0000256" key="2">
    <source>
        <dbReference type="ARBA" id="ARBA00023277"/>
    </source>
</evidence>
<dbReference type="Gene3D" id="3.20.110.20">
    <property type="match status" value="1"/>
</dbReference>
<keyword evidence="2" id="KW-0119">Carbohydrate metabolism</keyword>
<dbReference type="GO" id="GO:0005975">
    <property type="term" value="P:carbohydrate metabolic process"/>
    <property type="evidence" value="ECO:0007669"/>
    <property type="project" value="InterPro"/>
</dbReference>
<comment type="similarity">
    <text evidence="1">Belongs to the glycosyl hydrolase 57 family.</text>
</comment>
<dbReference type="Proteomes" id="UP000008138">
    <property type="component" value="Chromosome"/>
</dbReference>
<keyword evidence="3" id="KW-0472">Membrane</keyword>
<dbReference type="RefSeq" id="WP_013680521.1">
    <property type="nucleotide sequence ID" value="NC_015315.1"/>
</dbReference>
<evidence type="ECO:0000259" key="4">
    <source>
        <dbReference type="Pfam" id="PF03065"/>
    </source>
</evidence>
<organism evidence="5 6">
    <name type="scientific">Thermoproteus uzoniensis (strain 768-20)</name>
    <dbReference type="NCBI Taxonomy" id="999630"/>
    <lineage>
        <taxon>Archaea</taxon>
        <taxon>Thermoproteota</taxon>
        <taxon>Thermoprotei</taxon>
        <taxon>Thermoproteales</taxon>
        <taxon>Thermoproteaceae</taxon>
        <taxon>Thermoproteus</taxon>
    </lineage>
</organism>
<keyword evidence="6" id="KW-1185">Reference proteome</keyword>
<name>F2L3E7_THEU7</name>
<protein>
    <submittedName>
        <fullName evidence="5">Membrane bound alpha-amylase</fullName>
    </submittedName>
</protein>
<evidence type="ECO:0000256" key="1">
    <source>
        <dbReference type="ARBA" id="ARBA00006821"/>
    </source>
</evidence>
<dbReference type="AlphaFoldDB" id="F2L3E7"/>
<dbReference type="GO" id="GO:0003824">
    <property type="term" value="F:catalytic activity"/>
    <property type="evidence" value="ECO:0007669"/>
    <property type="project" value="InterPro"/>
</dbReference>
<evidence type="ECO:0000313" key="6">
    <source>
        <dbReference type="Proteomes" id="UP000008138"/>
    </source>
</evidence>
<dbReference type="EMBL" id="CP002590">
    <property type="protein sequence ID" value="AEA13186.1"/>
    <property type="molecule type" value="Genomic_DNA"/>
</dbReference>
<dbReference type="SUPFAM" id="SSF88713">
    <property type="entry name" value="Glycoside hydrolase/deacetylase"/>
    <property type="match status" value="1"/>
</dbReference>
<dbReference type="Pfam" id="PF03065">
    <property type="entry name" value="Glyco_hydro_57"/>
    <property type="match status" value="1"/>
</dbReference>
<sequence>MKAWLLLLLAISALAWAQYSVAFYVSPSGYITVYIAGIPQGHKVLLHWGVEPYPQGPWTVVNDTPMVWNGANYTATIGPFKNGTWVAFVFYDATSGVWINYEGTPFWNWNVEVNPPNLGATSVQVLPNCSLLITAVGRAPDVMAIHYGLTSGPQTGLPWANVADVVMEYNPLWGNYTAVVGPFQPGQWVQWVYHDLSTGLWISKNGSNFAAQVACAPLSLSAAYPYDRYVYVVGETAHISIGLQNPSGPVNATVTLAIGPLKMAERAALKRGLNYVNFTLTVDIPQGIYTPSLAVAVGNATLLNTTLPQFYVLNTTGKPPVSLVIVWNMHQPLYVEPNGTWAMPWVPLHTGEDFKWGGRYVGSYELQALLLSQFNVNVSIDFTPVLLYQWEALLAEGPGGFKYLGYYPGNITYDIEAVKRTLDLYRELAAEGRIEVLTVPFYHPLEAIEYDNGWADDLLAQLLMGKEMTYRVFGVNASCVWTPEMAFNMGLVHLYQEAGLNCTVLDAQAFLPSATYINGSQNPYVPYVVEDSEGHYIYALFRDDDLSNLFSFYLFTLSDPNLVKQLLIQYLAKVYMKQPGAVVVVALDGENPLIFNSMTGPRDLYAIYEALSQYSGKWLVTQTVSQAIATHTKYAVTNLPESSWALNLNNWNNGYPGKIAIWRAVALAREYLVAFTKALGGRQSPVVELNPARIPNSTGLLPTLWNYLYVAEGSDWTWQTGPPNFGPGWFSLQPIIYADAILETINESIAKIVPISIGPYQNGSALLVDNGLGMPIRLALGAGGKCYEVALKPGLNEIPLAGVKAAELDVYLPADVYEVPGYVVPPSPCGLKIAAWTPPPATTLSAPTTTATSPAPSAAAGAAYAPYLTALVLAALVAALTAALARRRR</sequence>
<evidence type="ECO:0000313" key="5">
    <source>
        <dbReference type="EMBL" id="AEA13186.1"/>
    </source>
</evidence>
<dbReference type="eggNOG" id="arCOG03284">
    <property type="taxonomic scope" value="Archaea"/>
</dbReference>
<dbReference type="OrthoDB" id="18576at2157"/>
<dbReference type="KEGG" id="tuz:TUZN_1724"/>
<dbReference type="GeneID" id="10361239"/>
<dbReference type="PANTHER" id="PTHR36306:SF1">
    <property type="entry name" value="ALPHA-AMYLASE-RELATED"/>
    <property type="match status" value="1"/>
</dbReference>
<dbReference type="InterPro" id="IPR004300">
    <property type="entry name" value="Glyco_hydro_57_N"/>
</dbReference>
<proteinExistence type="inferred from homology"/>
<evidence type="ECO:0000256" key="3">
    <source>
        <dbReference type="SAM" id="Phobius"/>
    </source>
</evidence>
<dbReference type="InterPro" id="IPR011330">
    <property type="entry name" value="Glyco_hydro/deAcase_b/a-brl"/>
</dbReference>
<gene>
    <name evidence="5" type="ordered locus">TUZN_1724</name>
</gene>
<accession>F2L3E7</accession>
<feature type="domain" description="Glycoside hydrolase family 57 N-terminal" evidence="4">
    <location>
        <begin position="324"/>
        <end position="638"/>
    </location>
</feature>
<keyword evidence="3" id="KW-0812">Transmembrane</keyword>
<reference evidence="5 6" key="1">
    <citation type="journal article" date="2011" name="J. Bacteriol.">
        <title>Complete genome sequence of the thermoacidophilic crenarchaeon Thermoproteus uzoniensis 768-20.</title>
        <authorList>
            <person name="Mardanov A.V."/>
            <person name="Gumerov V.M."/>
            <person name="Beletsky A.V."/>
            <person name="Prokofeva M.I."/>
            <person name="Bonch-Osmolovskaya E.A."/>
            <person name="Ravin N.V."/>
            <person name="Skryabin K.G."/>
        </authorList>
    </citation>
    <scope>NUCLEOTIDE SEQUENCE [LARGE SCALE GENOMIC DNA]</scope>
    <source>
        <strain evidence="5 6">768-20</strain>
    </source>
</reference>